<name>A0A0F9F4W1_9ZZZZ</name>
<organism evidence="1">
    <name type="scientific">marine sediment metagenome</name>
    <dbReference type="NCBI Taxonomy" id="412755"/>
    <lineage>
        <taxon>unclassified sequences</taxon>
        <taxon>metagenomes</taxon>
        <taxon>ecological metagenomes</taxon>
    </lineage>
</organism>
<protein>
    <submittedName>
        <fullName evidence="1">Uncharacterized protein</fullName>
    </submittedName>
</protein>
<gene>
    <name evidence="1" type="ORF">LCGC14_2348650</name>
</gene>
<dbReference type="EMBL" id="LAZR01034146">
    <property type="protein sequence ID" value="KKL46132.1"/>
    <property type="molecule type" value="Genomic_DNA"/>
</dbReference>
<sequence length="235" mass="24513">PIASTKGIEALVDAFSFQTDGTIDMTITGISTMGNIQISGDRIYDDSNVINLGVLASTGHALGAGDVLIGGKLEIDGALSIDGITTINNRSLIVSNQSRQWGTAGEMVMRWDLNGVNDNIGILLFTESDGTNIPIQVISDTSFVPTGDAAFDDITEPSIGWVNDAATAFGRTYLADGGAWTVADDGTDTAQFAWDGSGSNTAFLLLDANGTMQRVLAAPNDSVSGGFRLLMIANQ</sequence>
<reference evidence="1" key="1">
    <citation type="journal article" date="2015" name="Nature">
        <title>Complex archaea that bridge the gap between prokaryotes and eukaryotes.</title>
        <authorList>
            <person name="Spang A."/>
            <person name="Saw J.H."/>
            <person name="Jorgensen S.L."/>
            <person name="Zaremba-Niedzwiedzka K."/>
            <person name="Martijn J."/>
            <person name="Lind A.E."/>
            <person name="van Eijk R."/>
            <person name="Schleper C."/>
            <person name="Guy L."/>
            <person name="Ettema T.J."/>
        </authorList>
    </citation>
    <scope>NUCLEOTIDE SEQUENCE</scope>
</reference>
<proteinExistence type="predicted"/>
<accession>A0A0F9F4W1</accession>
<evidence type="ECO:0000313" key="1">
    <source>
        <dbReference type="EMBL" id="KKL46132.1"/>
    </source>
</evidence>
<dbReference type="AlphaFoldDB" id="A0A0F9F4W1"/>
<feature type="non-terminal residue" evidence="1">
    <location>
        <position position="1"/>
    </location>
</feature>
<comment type="caution">
    <text evidence="1">The sequence shown here is derived from an EMBL/GenBank/DDBJ whole genome shotgun (WGS) entry which is preliminary data.</text>
</comment>